<keyword evidence="5 8" id="KW-1133">Transmembrane helix</keyword>
<protein>
    <recommendedName>
        <fullName evidence="8">Auxin efflux carrier component</fullName>
    </recommendedName>
</protein>
<comment type="caution">
    <text evidence="8">Lacks conserved residue(s) required for the propagation of feature annotation.</text>
</comment>
<dbReference type="InterPro" id="IPR051107">
    <property type="entry name" value="Auxin_Efflux_Carrier"/>
</dbReference>
<evidence type="ECO:0000256" key="8">
    <source>
        <dbReference type="RuleBase" id="RU362108"/>
    </source>
</evidence>
<feature type="transmembrane region" description="Helical" evidence="8">
    <location>
        <begin position="71"/>
        <end position="92"/>
    </location>
</feature>
<feature type="transmembrane region" description="Helical" evidence="8">
    <location>
        <begin position="132"/>
        <end position="152"/>
    </location>
</feature>
<keyword evidence="4 8" id="KW-0812">Transmembrane</keyword>
<feature type="region of interest" description="Disordered" evidence="9">
    <location>
        <begin position="214"/>
        <end position="234"/>
    </location>
</feature>
<accession>A0A2H9ZV02</accession>
<evidence type="ECO:0000313" key="10">
    <source>
        <dbReference type="EMBL" id="PKA47139.1"/>
    </source>
</evidence>
<dbReference type="EMBL" id="KZ453539">
    <property type="protein sequence ID" value="PKA47139.1"/>
    <property type="molecule type" value="Genomic_DNA"/>
</dbReference>
<evidence type="ECO:0000256" key="6">
    <source>
        <dbReference type="ARBA" id="ARBA00023136"/>
    </source>
</evidence>
<organism evidence="10 11">
    <name type="scientific">Apostasia shenzhenica</name>
    <dbReference type="NCBI Taxonomy" id="1088818"/>
    <lineage>
        <taxon>Eukaryota</taxon>
        <taxon>Viridiplantae</taxon>
        <taxon>Streptophyta</taxon>
        <taxon>Embryophyta</taxon>
        <taxon>Tracheophyta</taxon>
        <taxon>Spermatophyta</taxon>
        <taxon>Magnoliopsida</taxon>
        <taxon>Liliopsida</taxon>
        <taxon>Asparagales</taxon>
        <taxon>Orchidaceae</taxon>
        <taxon>Apostasioideae</taxon>
        <taxon>Apostasia</taxon>
    </lineage>
</organism>
<evidence type="ECO:0000256" key="1">
    <source>
        <dbReference type="ARBA" id="ARBA00004141"/>
    </source>
</evidence>
<dbReference type="GO" id="GO:0005783">
    <property type="term" value="C:endoplasmic reticulum"/>
    <property type="evidence" value="ECO:0007669"/>
    <property type="project" value="TreeGrafter"/>
</dbReference>
<dbReference type="PANTHER" id="PTHR31752:SF18">
    <property type="entry name" value="AUXIN EFFLUX CARRIER COMPONENT 1"/>
    <property type="match status" value="1"/>
</dbReference>
<dbReference type="STRING" id="1088818.A0A2H9ZV02"/>
<dbReference type="PANTHER" id="PTHR31752">
    <property type="entry name" value="AUXIN EFFLUX CARRIER COMPONENT 1B-RELATED"/>
    <property type="match status" value="1"/>
</dbReference>
<feature type="transmembrane region" description="Helical" evidence="8">
    <location>
        <begin position="454"/>
        <end position="475"/>
    </location>
</feature>
<dbReference type="Pfam" id="PF03547">
    <property type="entry name" value="Mem_trans"/>
    <property type="match status" value="1"/>
</dbReference>
<reference evidence="10 11" key="1">
    <citation type="journal article" date="2017" name="Nature">
        <title>The Apostasia genome and the evolution of orchids.</title>
        <authorList>
            <person name="Zhang G.Q."/>
            <person name="Liu K.W."/>
            <person name="Li Z."/>
            <person name="Lohaus R."/>
            <person name="Hsiao Y.Y."/>
            <person name="Niu S.C."/>
            <person name="Wang J.Y."/>
            <person name="Lin Y.C."/>
            <person name="Xu Q."/>
            <person name="Chen L.J."/>
            <person name="Yoshida K."/>
            <person name="Fujiwara S."/>
            <person name="Wang Z.W."/>
            <person name="Zhang Y.Q."/>
            <person name="Mitsuda N."/>
            <person name="Wang M."/>
            <person name="Liu G.H."/>
            <person name="Pecoraro L."/>
            <person name="Huang H.X."/>
            <person name="Xiao X.J."/>
            <person name="Lin M."/>
            <person name="Wu X.Y."/>
            <person name="Wu W.L."/>
            <person name="Chen Y.Y."/>
            <person name="Chang S.B."/>
            <person name="Sakamoto S."/>
            <person name="Ohme-Takagi M."/>
            <person name="Yagi M."/>
            <person name="Zeng S.J."/>
            <person name="Shen C.Y."/>
            <person name="Yeh C.M."/>
            <person name="Luo Y.B."/>
            <person name="Tsai W.C."/>
            <person name="Van de Peer Y."/>
            <person name="Liu Z.J."/>
        </authorList>
    </citation>
    <scope>NUCLEOTIDE SEQUENCE [LARGE SCALE GENOMIC DNA]</scope>
    <source>
        <strain evidence="11">cv. Shenzhen</strain>
        <tissue evidence="10">Stem</tissue>
    </source>
</reference>
<comment type="function">
    <text evidence="8">May act as a component of the auxin efflux carrier.</text>
</comment>
<dbReference type="NCBIfam" id="TIGR00946">
    <property type="entry name" value="2a69"/>
    <property type="match status" value="1"/>
</dbReference>
<dbReference type="GO" id="GO:0005886">
    <property type="term" value="C:plasma membrane"/>
    <property type="evidence" value="ECO:0007669"/>
    <property type="project" value="TreeGrafter"/>
</dbReference>
<dbReference type="GO" id="GO:0010329">
    <property type="term" value="F:auxin efflux transmembrane transporter activity"/>
    <property type="evidence" value="ECO:0007669"/>
    <property type="project" value="TreeGrafter"/>
</dbReference>
<proteinExistence type="inferred from homology"/>
<feature type="transmembrane region" description="Helical" evidence="8">
    <location>
        <begin position="99"/>
        <end position="120"/>
    </location>
</feature>
<gene>
    <name evidence="10" type="primary">PIN1C</name>
    <name evidence="10" type="ORF">AXF42_Ash017084</name>
</gene>
<dbReference type="InterPro" id="IPR014024">
    <property type="entry name" value="Auxin_eff_plant"/>
</dbReference>
<keyword evidence="7 8" id="KW-0927">Auxin signaling pathway</keyword>
<feature type="transmembrane region" description="Helical" evidence="8">
    <location>
        <begin position="514"/>
        <end position="535"/>
    </location>
</feature>
<keyword evidence="6 8" id="KW-0472">Membrane</keyword>
<evidence type="ECO:0000256" key="4">
    <source>
        <dbReference type="ARBA" id="ARBA00022692"/>
    </source>
</evidence>
<dbReference type="OrthoDB" id="1868374at2759"/>
<evidence type="ECO:0000256" key="3">
    <source>
        <dbReference type="ARBA" id="ARBA00022448"/>
    </source>
</evidence>
<dbReference type="GO" id="GO:0009926">
    <property type="term" value="P:auxin polar transport"/>
    <property type="evidence" value="ECO:0007669"/>
    <property type="project" value="TreeGrafter"/>
</dbReference>
<comment type="similarity">
    <text evidence="2 8">Belongs to the auxin efflux carrier (TC 2.A.69.1) family.</text>
</comment>
<evidence type="ECO:0000256" key="9">
    <source>
        <dbReference type="SAM" id="MobiDB-lite"/>
    </source>
</evidence>
<evidence type="ECO:0000313" key="11">
    <source>
        <dbReference type="Proteomes" id="UP000236161"/>
    </source>
</evidence>
<dbReference type="GO" id="GO:0009734">
    <property type="term" value="P:auxin-activated signaling pathway"/>
    <property type="evidence" value="ECO:0007669"/>
    <property type="project" value="UniProtKB-UniRule"/>
</dbReference>
<evidence type="ECO:0000256" key="5">
    <source>
        <dbReference type="ARBA" id="ARBA00022989"/>
    </source>
</evidence>
<name>A0A2H9ZV02_9ASPA</name>
<feature type="transmembrane region" description="Helical" evidence="8">
    <location>
        <begin position="6"/>
        <end position="25"/>
    </location>
</feature>
<keyword evidence="11" id="KW-1185">Reference proteome</keyword>
<feature type="transmembrane region" description="Helical" evidence="8">
    <location>
        <begin position="45"/>
        <end position="65"/>
    </location>
</feature>
<dbReference type="InterPro" id="IPR004776">
    <property type="entry name" value="Mem_transp_PIN-like"/>
</dbReference>
<dbReference type="AlphaFoldDB" id="A0A2H9ZV02"/>
<dbReference type="Proteomes" id="UP000236161">
    <property type="component" value="Unassembled WGS sequence"/>
</dbReference>
<keyword evidence="3 8" id="KW-0813">Transport</keyword>
<sequence length="569" mass="61671">MISLLDFYHVMTAMVPLYVAMILAYGSVKWWSIFSPDQCSGINRFVAIFAVPLLSFHFISINNPFAMNLRFIAADTLQKLVVLAGLAAWGALSRRGSIDWSITVFSVSTLPNTLVMGIPLLRGMYGEFSGSLMVQIVVLQSIIWYTLLLFLFEYRGARLLIAEQFPATAGSIASITVDSDVLSLDGRREALETEAELTEDGKLHVTVRRSSASRSDVFSRRSGHGISAATPRPSNLTNAEIYSLQSSRNPTPRGSSFNHTDFYAAVGRNSNFAAGDAYGMMPRPSNFDDDSAGAAGANQTPPPASIHRFHYQPPVKKANGQAPLSLKQDEGFTGKDLHMFVWSSSASPVSDVFGNNHDLKKTPEEVRIGVSPAKGNEGRAIDEKTSETCVKAGVGGGRRSSLPPTSVMTRLILIMVWRKLIRNPNTYSSIIGVIWALVSFRWDVQMPAIIARSISILSDAGLGMAMFSLGLFMALQPRIIACGNKVAAFAMAVRFLLGPAVMATASIAVGLRGVLLHVAIVQASLPQGIVPFVFAKEYSVHPEILSTAVIFGMLISLPITLVYYILLGL</sequence>
<feature type="transmembrane region" description="Helical" evidence="8">
    <location>
        <begin position="547"/>
        <end position="566"/>
    </location>
</feature>
<evidence type="ECO:0000256" key="2">
    <source>
        <dbReference type="ARBA" id="ARBA00009177"/>
    </source>
</evidence>
<comment type="subcellular location">
    <subcellularLocation>
        <location evidence="1 8">Membrane</location>
        <topology evidence="1 8">Multi-pass membrane protein</topology>
    </subcellularLocation>
</comment>
<feature type="transmembrane region" description="Helical" evidence="8">
    <location>
        <begin position="487"/>
        <end position="508"/>
    </location>
</feature>
<evidence type="ECO:0000256" key="7">
    <source>
        <dbReference type="ARBA" id="ARBA00023294"/>
    </source>
</evidence>
<feature type="region of interest" description="Disordered" evidence="9">
    <location>
        <begin position="283"/>
        <end position="309"/>
    </location>
</feature>